<dbReference type="OrthoDB" id="5507533at2"/>
<dbReference type="RefSeq" id="WP_156041158.1">
    <property type="nucleotide sequence ID" value="NZ_ASRX01000045.1"/>
</dbReference>
<evidence type="ECO:0008006" key="3">
    <source>
        <dbReference type="Google" id="ProtNLM"/>
    </source>
</evidence>
<evidence type="ECO:0000313" key="1">
    <source>
        <dbReference type="EMBL" id="EYF03530.1"/>
    </source>
</evidence>
<gene>
    <name evidence="1" type="ORF">CAP_5514</name>
</gene>
<accession>A0A017T403</accession>
<dbReference type="eggNOG" id="COG1520">
    <property type="taxonomic scope" value="Bacteria"/>
</dbReference>
<dbReference type="AlphaFoldDB" id="A0A017T403"/>
<protein>
    <recommendedName>
        <fullName evidence="3">Cell surface protein</fullName>
    </recommendedName>
</protein>
<dbReference type="EMBL" id="ASRX01000045">
    <property type="protein sequence ID" value="EYF03530.1"/>
    <property type="molecule type" value="Genomic_DNA"/>
</dbReference>
<sequence length="450" mass="47333">MIPALETCADPGDENCDGKDCLLWAHTFGDVTEQGVSDVAVDQSGNTYVAGSFRGTLTFGSNNPLLEEDFRNIYLAKLDARGIPVWSKRFGAPFVTVSGLSIDSMGNVVMTGAFSQAISFDEQTLTTSESAYSAAFITKLSPDGDVHWSVAYENGEQDTRITRPAIGEQDEVYVFGEGSCEDLCGLPAERLWLRKYDAGGAVTWSKNFPYSESIRERYAGRVVIDGENQVIITGAFGGSYGDPSINFGGSDMVTSGDSDAFVVKFSDQGEFVRQGQFAGDGDQRGTDLVVDDERNIIIAGENAGVVFFNGQPSTSAGLTDIFIVKLTPEGHVIWRKSYGSSAAETSALLSVGTYGSIVFAVQISEPVNFGAGPIGGSGGTDLAFVKLAPDGSHVWSKAVGDSADQKVRAVASVAGGETVIAAEMAGGFSLGGYSGHAVGGSDIFVMRIGQ</sequence>
<dbReference type="PANTHER" id="PTHR35580">
    <property type="entry name" value="CELL SURFACE GLYCOPROTEIN (S-LAYER PROTEIN)-LIKE PROTEIN"/>
    <property type="match status" value="1"/>
</dbReference>
<dbReference type="InterPro" id="IPR052918">
    <property type="entry name" value="Motility_Chemotaxis_Reg"/>
</dbReference>
<dbReference type="Proteomes" id="UP000019678">
    <property type="component" value="Unassembled WGS sequence"/>
</dbReference>
<evidence type="ECO:0000313" key="2">
    <source>
        <dbReference type="Proteomes" id="UP000019678"/>
    </source>
</evidence>
<comment type="caution">
    <text evidence="1">The sequence shown here is derived from an EMBL/GenBank/DDBJ whole genome shotgun (WGS) entry which is preliminary data.</text>
</comment>
<keyword evidence="2" id="KW-1185">Reference proteome</keyword>
<dbReference type="PANTHER" id="PTHR35580:SF1">
    <property type="entry name" value="PHYTASE-LIKE DOMAIN-CONTAINING PROTEIN"/>
    <property type="match status" value="1"/>
</dbReference>
<name>A0A017T403_9BACT</name>
<reference evidence="1 2" key="1">
    <citation type="submission" date="2013-05" db="EMBL/GenBank/DDBJ databases">
        <title>Genome assembly of Chondromyces apiculatus DSM 436.</title>
        <authorList>
            <person name="Sharma G."/>
            <person name="Khatri I."/>
            <person name="Kaur C."/>
            <person name="Mayilraj S."/>
            <person name="Subramanian S."/>
        </authorList>
    </citation>
    <scope>NUCLEOTIDE SEQUENCE [LARGE SCALE GENOMIC DNA]</scope>
    <source>
        <strain evidence="1 2">DSM 436</strain>
    </source>
</reference>
<organism evidence="1 2">
    <name type="scientific">Chondromyces apiculatus DSM 436</name>
    <dbReference type="NCBI Taxonomy" id="1192034"/>
    <lineage>
        <taxon>Bacteria</taxon>
        <taxon>Pseudomonadati</taxon>
        <taxon>Myxococcota</taxon>
        <taxon>Polyangia</taxon>
        <taxon>Polyangiales</taxon>
        <taxon>Polyangiaceae</taxon>
        <taxon>Chondromyces</taxon>
    </lineage>
</organism>
<dbReference type="STRING" id="1192034.CAP_5514"/>
<proteinExistence type="predicted"/>
<dbReference type="SUPFAM" id="SSF101898">
    <property type="entry name" value="NHL repeat"/>
    <property type="match status" value="1"/>
</dbReference>